<reference evidence="2" key="1">
    <citation type="submission" date="2022-10" db="EMBL/GenBank/DDBJ databases">
        <title>Adaptive evolution leads to modifications in subtelomeric GC content in a zoonotic Cryptosporidium species.</title>
        <authorList>
            <person name="Li J."/>
            <person name="Feng Y."/>
            <person name="Xiao L."/>
        </authorList>
    </citation>
    <scope>NUCLEOTIDE SEQUENCE</scope>
    <source>
        <strain evidence="2">33844</strain>
    </source>
</reference>
<feature type="compositionally biased region" description="Polar residues" evidence="1">
    <location>
        <begin position="554"/>
        <end position="568"/>
    </location>
</feature>
<comment type="caution">
    <text evidence="2">The sequence shown here is derived from an EMBL/GenBank/DDBJ whole genome shotgun (WGS) entry which is preliminary data.</text>
</comment>
<sequence length="909" mass="103456">MERNRDSNYERLIQEELESKNWNSPELADLNDQLLESPALELQTELASLKINSILEKNKNARPIILLMLLNRLTNIVNKVTCIEAGKSLEENQLLPELMLLALVITQNNIILDCCNYAKLSNEQDTDGSFVIEVLNSMIKVPTIAINSVLALRPCLQSRMDCKVLDKYIPAELHDSRYYGHIWVCILCMLNGPDPVDQVTACLLQSIFNRLFLRGYRDLLCKIMVGWPGSLDKEPLAEGKWSPSRTFGNILHLNRANSSLISSFIKQLIKEVETTLVQASGGLIFLSLKCGDLKELWTETSKESDTFLFLRSMIDFCVLEGGLGQTNGFLRNEVFLVKKQNFSFRIYLAFLDMCVINIVNRGERVKLFSPDQCTDYLYRIQSEKHAIVEESDRSKVYLKFFNELTLHLAKQWGSYQESMTYTLTLSTVIVRAVSIIIYLNVEDLPGLKKILLEFYLDITNGIQFRLKNIDPIIRSSAMFLGEFYLNLLYDLFPSANEETDSGYSINEVPKFEELNLVNSKVKNQLAYIYNASRPMIIGETPDTHSEKPPELTTLIDNPSSSLSEEVPSQDQTQQIQDDDDEFWDKVPSFSEKPKHQVIIRAAPLKGGPPAPQTAILGKEESKRMLINKSFDLLVLYTDENKSKQVPDKAEKLLKVLTELAEDFEKDDSDYDYIIQPLTNKLISLKEKDQKVLALVILSKLIQYRTDKVAVNMITYSFDINNGVPMDTRILVLSSLTAACQNLASSENPSNPSSRRPQKTMVNLFDRYSLVWASHLAKNLMKLIRLSEDQENFEKIPNIFFVSSLELFNQIILNTSSRNASLDQIVHFGLELVASIDMAANHLLKDLAVRKSIYMLVLNIILQSKCSPHQNSLHSYLSLISTWLSKVETSEMDPTNIPIIQAIKSNMPYH</sequence>
<name>A0A9D5DIL9_9CRYT</name>
<feature type="region of interest" description="Disordered" evidence="1">
    <location>
        <begin position="539"/>
        <end position="575"/>
    </location>
</feature>
<evidence type="ECO:0000313" key="2">
    <source>
        <dbReference type="EMBL" id="KAJ1611870.1"/>
    </source>
</evidence>
<gene>
    <name evidence="2" type="ORF">OJ253_748</name>
</gene>
<organism evidence="2">
    <name type="scientific">Cryptosporidium canis</name>
    <dbReference type="NCBI Taxonomy" id="195482"/>
    <lineage>
        <taxon>Eukaryota</taxon>
        <taxon>Sar</taxon>
        <taxon>Alveolata</taxon>
        <taxon>Apicomplexa</taxon>
        <taxon>Conoidasida</taxon>
        <taxon>Coccidia</taxon>
        <taxon>Eucoccidiorida</taxon>
        <taxon>Eimeriorina</taxon>
        <taxon>Cryptosporidiidae</taxon>
        <taxon>Cryptosporidium</taxon>
    </lineage>
</organism>
<dbReference type="AlphaFoldDB" id="A0A9D5DIL9"/>
<dbReference type="Proteomes" id="UP001067231">
    <property type="component" value="Unassembled WGS sequence"/>
</dbReference>
<dbReference type="EMBL" id="JAPCXC010000010">
    <property type="protein sequence ID" value="KAJ1611870.1"/>
    <property type="molecule type" value="Genomic_DNA"/>
</dbReference>
<dbReference type="OrthoDB" id="341050at2759"/>
<accession>A0A9D5DIL9</accession>
<evidence type="ECO:0000256" key="1">
    <source>
        <dbReference type="SAM" id="MobiDB-lite"/>
    </source>
</evidence>
<proteinExistence type="predicted"/>
<protein>
    <submittedName>
        <fullName evidence="2">Uncharacterized protein</fullName>
    </submittedName>
</protein>